<dbReference type="Pfam" id="PF14985">
    <property type="entry name" value="TM140"/>
    <property type="match status" value="1"/>
</dbReference>
<name>A0A7M4DY67_CROPO</name>
<evidence type="ECO:0000313" key="2">
    <source>
        <dbReference type="Ensembl" id="ENSCPRP00005001584.1"/>
    </source>
</evidence>
<proteinExistence type="predicted"/>
<accession>A0A7M4DY67</accession>
<dbReference type="PANTHER" id="PTHR16103">
    <property type="entry name" value="TRANSMEMBRANE PROTEIN 140"/>
    <property type="match status" value="1"/>
</dbReference>
<dbReference type="OMA" id="DQLLFMS"/>
<dbReference type="AlphaFoldDB" id="A0A7M4DY67"/>
<keyword evidence="1" id="KW-0812">Transmembrane</keyword>
<gene>
    <name evidence="2" type="primary">TMEM140</name>
</gene>
<protein>
    <submittedName>
        <fullName evidence="2">Transmembrane protein 140</fullName>
    </submittedName>
</protein>
<dbReference type="PANTHER" id="PTHR16103:SF0">
    <property type="entry name" value="TRANSMEMBRANE PROTEIN 140"/>
    <property type="match status" value="1"/>
</dbReference>
<keyword evidence="1" id="KW-1133">Transmembrane helix</keyword>
<feature type="transmembrane region" description="Helical" evidence="1">
    <location>
        <begin position="151"/>
        <end position="172"/>
    </location>
</feature>
<feature type="transmembrane region" description="Helical" evidence="1">
    <location>
        <begin position="12"/>
        <end position="33"/>
    </location>
</feature>
<sequence>MVLFCQKKLMHLLHLIIFFLAVGSVALMFYALLVETGNIVNLPKKRIGFYNFCLWNETIEDLQCLMIKDFEKIDIHQAVIAVARVLVYCPLVICLFSLHLIVHVQGSNDRMEWELILMMLGITTIMLPGGLSLFLFQVWTWIQVSELSVGFIALAGAQVLLVLQLVAAATYLKISNSLESIHKQGHHQMLPESRHSFEK</sequence>
<evidence type="ECO:0000313" key="3">
    <source>
        <dbReference type="Proteomes" id="UP000594220"/>
    </source>
</evidence>
<dbReference type="Proteomes" id="UP000594220">
    <property type="component" value="Unplaced"/>
</dbReference>
<reference evidence="2" key="2">
    <citation type="submission" date="2025-09" db="UniProtKB">
        <authorList>
            <consortium name="Ensembl"/>
        </authorList>
    </citation>
    <scope>IDENTIFICATION</scope>
</reference>
<dbReference type="GeneTree" id="ENSGT00390000014089"/>
<reference evidence="2" key="1">
    <citation type="submission" date="2025-08" db="UniProtKB">
        <authorList>
            <consortium name="Ensembl"/>
        </authorList>
    </citation>
    <scope>IDENTIFICATION</scope>
</reference>
<organism evidence="2 3">
    <name type="scientific">Crocodylus porosus</name>
    <name type="common">Saltwater crocodile</name>
    <name type="synonym">Estuarine crocodile</name>
    <dbReference type="NCBI Taxonomy" id="8502"/>
    <lineage>
        <taxon>Eukaryota</taxon>
        <taxon>Metazoa</taxon>
        <taxon>Chordata</taxon>
        <taxon>Craniata</taxon>
        <taxon>Vertebrata</taxon>
        <taxon>Euteleostomi</taxon>
        <taxon>Archelosauria</taxon>
        <taxon>Archosauria</taxon>
        <taxon>Crocodylia</taxon>
        <taxon>Longirostres</taxon>
        <taxon>Crocodylidae</taxon>
        <taxon>Crocodylus</taxon>
    </lineage>
</organism>
<dbReference type="InterPro" id="IPR028038">
    <property type="entry name" value="TM140"/>
</dbReference>
<feature type="transmembrane region" description="Helical" evidence="1">
    <location>
        <begin position="115"/>
        <end position="139"/>
    </location>
</feature>
<feature type="transmembrane region" description="Helical" evidence="1">
    <location>
        <begin position="78"/>
        <end position="103"/>
    </location>
</feature>
<evidence type="ECO:0000256" key="1">
    <source>
        <dbReference type="SAM" id="Phobius"/>
    </source>
</evidence>
<dbReference type="Ensembl" id="ENSCPRT00005001859.1">
    <property type="protein sequence ID" value="ENSCPRP00005001584.1"/>
    <property type="gene ID" value="ENSCPRG00005001200.1"/>
</dbReference>
<keyword evidence="3" id="KW-1185">Reference proteome</keyword>
<keyword evidence="1" id="KW-0472">Membrane</keyword>